<evidence type="ECO:0000256" key="1">
    <source>
        <dbReference type="ARBA" id="ARBA00004162"/>
    </source>
</evidence>
<dbReference type="Pfam" id="PF04024">
    <property type="entry name" value="PspC"/>
    <property type="match status" value="1"/>
</dbReference>
<keyword evidence="4" id="KW-1133">Transmembrane helix</keyword>
<name>A0A1G6VJZ4_9PSEU</name>
<dbReference type="InterPro" id="IPR007168">
    <property type="entry name" value="Phageshock_PspC_N"/>
</dbReference>
<dbReference type="PANTHER" id="PTHR33885:SF3">
    <property type="entry name" value="PHAGE SHOCK PROTEIN C"/>
    <property type="match status" value="1"/>
</dbReference>
<comment type="subcellular location">
    <subcellularLocation>
        <location evidence="1">Cell membrane</location>
        <topology evidence="1">Single-pass membrane protein</topology>
    </subcellularLocation>
</comment>
<dbReference type="GO" id="GO:0005886">
    <property type="term" value="C:plasma membrane"/>
    <property type="evidence" value="ECO:0007669"/>
    <property type="project" value="UniProtKB-SubCell"/>
</dbReference>
<dbReference type="AlphaFoldDB" id="A0A1G6VJZ4"/>
<sequence>MTDVSPVAAVTGVVFREEVRVVTDAARPPMAHCGDMTALTRSRSNRMIAGVCAGIAERYGWKTSTVRLVFVVSCLLPGPQFLLYLVLWLIIPKAGS</sequence>
<dbReference type="PANTHER" id="PTHR33885">
    <property type="entry name" value="PHAGE SHOCK PROTEIN C"/>
    <property type="match status" value="1"/>
</dbReference>
<evidence type="ECO:0000256" key="3">
    <source>
        <dbReference type="ARBA" id="ARBA00022692"/>
    </source>
</evidence>
<proteinExistence type="predicted"/>
<dbReference type="EMBL" id="FMZE01000009">
    <property type="protein sequence ID" value="SDD53186.1"/>
    <property type="molecule type" value="Genomic_DNA"/>
</dbReference>
<dbReference type="STRING" id="530584.SAMN05421630_109262"/>
<dbReference type="Proteomes" id="UP000199494">
    <property type="component" value="Unassembled WGS sequence"/>
</dbReference>
<dbReference type="InterPro" id="IPR052027">
    <property type="entry name" value="PspC"/>
</dbReference>
<evidence type="ECO:0000259" key="6">
    <source>
        <dbReference type="Pfam" id="PF04024"/>
    </source>
</evidence>
<evidence type="ECO:0000313" key="7">
    <source>
        <dbReference type="EMBL" id="SDD53186.1"/>
    </source>
</evidence>
<keyword evidence="3" id="KW-0812">Transmembrane</keyword>
<accession>A0A1G6VJZ4</accession>
<organism evidence="7 8">
    <name type="scientific">Prauserella marina</name>
    <dbReference type="NCBI Taxonomy" id="530584"/>
    <lineage>
        <taxon>Bacteria</taxon>
        <taxon>Bacillati</taxon>
        <taxon>Actinomycetota</taxon>
        <taxon>Actinomycetes</taxon>
        <taxon>Pseudonocardiales</taxon>
        <taxon>Pseudonocardiaceae</taxon>
        <taxon>Prauserella</taxon>
    </lineage>
</organism>
<keyword evidence="2" id="KW-1003">Cell membrane</keyword>
<keyword evidence="5" id="KW-0472">Membrane</keyword>
<feature type="domain" description="Phage shock protein PspC N-terminal" evidence="6">
    <location>
        <begin position="38"/>
        <end position="94"/>
    </location>
</feature>
<keyword evidence="8" id="KW-1185">Reference proteome</keyword>
<evidence type="ECO:0000313" key="8">
    <source>
        <dbReference type="Proteomes" id="UP000199494"/>
    </source>
</evidence>
<gene>
    <name evidence="7" type="ORF">SAMN05421630_109262</name>
</gene>
<reference evidence="7 8" key="1">
    <citation type="submission" date="2016-10" db="EMBL/GenBank/DDBJ databases">
        <authorList>
            <person name="de Groot N.N."/>
        </authorList>
    </citation>
    <scope>NUCLEOTIDE SEQUENCE [LARGE SCALE GENOMIC DNA]</scope>
    <source>
        <strain evidence="7 8">CGMCC 4.5506</strain>
    </source>
</reference>
<evidence type="ECO:0000256" key="5">
    <source>
        <dbReference type="ARBA" id="ARBA00023136"/>
    </source>
</evidence>
<evidence type="ECO:0000256" key="2">
    <source>
        <dbReference type="ARBA" id="ARBA00022475"/>
    </source>
</evidence>
<protein>
    <submittedName>
        <fullName evidence="7">Phage shock protein PspC (Stress-responsive transcriptional regulator)</fullName>
    </submittedName>
</protein>
<evidence type="ECO:0000256" key="4">
    <source>
        <dbReference type="ARBA" id="ARBA00022989"/>
    </source>
</evidence>